<accession>A0ABV0M6N6</accession>
<protein>
    <submittedName>
        <fullName evidence="1">Uncharacterized protein</fullName>
    </submittedName>
</protein>
<reference evidence="1 2" key="1">
    <citation type="submission" date="2024-05" db="EMBL/GenBank/DDBJ databases">
        <title>Neorhizobium sp. Rsf11, a plant growth promoting and heavy metal resistant PAH-degrader.</title>
        <authorList>
            <person name="Golubev S.N."/>
            <person name="Muratova A.Y."/>
            <person name="Markelova M.I."/>
        </authorList>
    </citation>
    <scope>NUCLEOTIDE SEQUENCE [LARGE SCALE GENOMIC DNA]</scope>
    <source>
        <strain evidence="1 2">Rsf11</strain>
    </source>
</reference>
<keyword evidence="2" id="KW-1185">Reference proteome</keyword>
<gene>
    <name evidence="1" type="ORF">ABK249_21675</name>
</gene>
<dbReference type="EMBL" id="JBEAAL010000019">
    <property type="protein sequence ID" value="MEQ1407536.1"/>
    <property type="molecule type" value="Genomic_DNA"/>
</dbReference>
<dbReference type="RefSeq" id="WP_037157484.1">
    <property type="nucleotide sequence ID" value="NZ_JBEAAL010000019.1"/>
</dbReference>
<proteinExistence type="predicted"/>
<name>A0ABV0M6N6_9HYPH</name>
<evidence type="ECO:0000313" key="2">
    <source>
        <dbReference type="Proteomes" id="UP001496627"/>
    </source>
</evidence>
<organism evidence="1 2">
    <name type="scientific">Neorhizobium phenanthreniclasticum</name>
    <dbReference type="NCBI Taxonomy" id="3157917"/>
    <lineage>
        <taxon>Bacteria</taxon>
        <taxon>Pseudomonadati</taxon>
        <taxon>Pseudomonadota</taxon>
        <taxon>Alphaproteobacteria</taxon>
        <taxon>Hyphomicrobiales</taxon>
        <taxon>Rhizobiaceae</taxon>
        <taxon>Rhizobium/Agrobacterium group</taxon>
        <taxon>Neorhizobium</taxon>
    </lineage>
</organism>
<comment type="caution">
    <text evidence="1">The sequence shown here is derived from an EMBL/GenBank/DDBJ whole genome shotgun (WGS) entry which is preliminary data.</text>
</comment>
<dbReference type="Proteomes" id="UP001496627">
    <property type="component" value="Unassembled WGS sequence"/>
</dbReference>
<evidence type="ECO:0000313" key="1">
    <source>
        <dbReference type="EMBL" id="MEQ1407536.1"/>
    </source>
</evidence>
<sequence>MSDLLEFAVAAHGGWERWREVRKLTARISVAGAMWHLKGWPGVLSDVAVSIDPHRQHAEFSPFIEPGHHSQYEPARTAILGDRNEVLEERERPRSAFEGHVIQTPWDAQHLAYFSGYAMWTYLTTPFLLGLPGFILDEMEPWDEQGETWRRLRVTFPPDVASHSTEQIFYFDAAGILRRHDYSVEIMGGTSSANYATEPRTFGGLVFPTRRRVYSIGPDNRPVLDRVAVAIDINGIDVE</sequence>